<dbReference type="InterPro" id="IPR045237">
    <property type="entry name" value="COPS7/eIF3m"/>
</dbReference>
<dbReference type="OrthoDB" id="46999at2759"/>
<dbReference type="EMBL" id="CAICTM010001991">
    <property type="protein sequence ID" value="CAB9527425.1"/>
    <property type="molecule type" value="Genomic_DNA"/>
</dbReference>
<dbReference type="AlphaFoldDB" id="A0A9N8HWK9"/>
<organism evidence="3 4">
    <name type="scientific">Seminavis robusta</name>
    <dbReference type="NCBI Taxonomy" id="568900"/>
    <lineage>
        <taxon>Eukaryota</taxon>
        <taxon>Sar</taxon>
        <taxon>Stramenopiles</taxon>
        <taxon>Ochrophyta</taxon>
        <taxon>Bacillariophyta</taxon>
        <taxon>Bacillariophyceae</taxon>
        <taxon>Bacillariophycidae</taxon>
        <taxon>Naviculales</taxon>
        <taxon>Naviculaceae</taxon>
        <taxon>Seminavis</taxon>
    </lineage>
</organism>
<protein>
    <submittedName>
        <fullName evidence="3">Signalosome complex subunit 7a</fullName>
    </submittedName>
</protein>
<feature type="region of interest" description="Disordered" evidence="2">
    <location>
        <begin position="238"/>
        <end position="297"/>
    </location>
</feature>
<proteinExistence type="predicted"/>
<comment type="caution">
    <text evidence="3">The sequence shown here is derived from an EMBL/GenBank/DDBJ whole genome shotgun (WGS) entry which is preliminary data.</text>
</comment>
<evidence type="ECO:0000313" key="3">
    <source>
        <dbReference type="EMBL" id="CAB9527425.1"/>
    </source>
</evidence>
<dbReference type="GO" id="GO:0008180">
    <property type="term" value="C:COP9 signalosome"/>
    <property type="evidence" value="ECO:0007669"/>
    <property type="project" value="UniProtKB-KW"/>
</dbReference>
<evidence type="ECO:0000313" key="4">
    <source>
        <dbReference type="Proteomes" id="UP001153069"/>
    </source>
</evidence>
<keyword evidence="4" id="KW-1185">Reference proteome</keyword>
<gene>
    <name evidence="3" type="ORF">SEMRO_1993_G309930.1</name>
</gene>
<evidence type="ECO:0000256" key="2">
    <source>
        <dbReference type="SAM" id="MobiDB-lite"/>
    </source>
</evidence>
<dbReference type="PANTHER" id="PTHR15350:SF5">
    <property type="entry name" value="COP9 SIGNALOSOME COMPLEX SUBUNIT 7"/>
    <property type="match status" value="1"/>
</dbReference>
<dbReference type="PANTHER" id="PTHR15350">
    <property type="entry name" value="COP9 SIGNALOSOME COMPLEX SUBUNIT 7/DENDRITIC CELL PROTEIN GA17"/>
    <property type="match status" value="1"/>
</dbReference>
<name>A0A9N8HWK9_9STRA</name>
<reference evidence="3" key="1">
    <citation type="submission" date="2020-06" db="EMBL/GenBank/DDBJ databases">
        <authorList>
            <consortium name="Plant Systems Biology data submission"/>
        </authorList>
    </citation>
    <scope>NUCLEOTIDE SEQUENCE</scope>
    <source>
        <strain evidence="3">D6</strain>
    </source>
</reference>
<dbReference type="Proteomes" id="UP001153069">
    <property type="component" value="Unassembled WGS sequence"/>
</dbReference>
<accession>A0A9N8HWK9</accession>
<evidence type="ECO:0000256" key="1">
    <source>
        <dbReference type="ARBA" id="ARBA00022790"/>
    </source>
</evidence>
<keyword evidence="1" id="KW-0736">Signalosome</keyword>
<sequence>MMDADEAFKPIFQLAKDSADANLPTIRTVVMKALSDPRVFTGFDEIKQVLQPKLSTLGSDGEILLRSLDLFSYGTHGDYVSAAKGSLLPLTDTQIFKLRQLTLMTLVHGSCGYGSGKTGCVMIPYATMAKELGFTDGQAAALEDTAVLRQVEGVVLECVYARVLAGQLCQKSKALFVSSRNGPPCRPRDVPLSRGAAMLEILSQFHGKLEKGKTIQSQIQQSLQMQFDSTRLYHKGVQDKTRKAEASGSGSMTSPALIMGGGGSVRGWSERQVDERRSSVKRSRGGVGGSMEAFNRC</sequence>
<feature type="compositionally biased region" description="Basic and acidic residues" evidence="2">
    <location>
        <begin position="268"/>
        <end position="278"/>
    </location>
</feature>